<evidence type="ECO:0000313" key="2">
    <source>
        <dbReference type="Proteomes" id="UP001449657"/>
    </source>
</evidence>
<organism evidence="1 2">
    <name type="scientific">Chitinophaga caseinilytica</name>
    <dbReference type="NCBI Taxonomy" id="2267521"/>
    <lineage>
        <taxon>Bacteria</taxon>
        <taxon>Pseudomonadati</taxon>
        <taxon>Bacteroidota</taxon>
        <taxon>Chitinophagia</taxon>
        <taxon>Chitinophagales</taxon>
        <taxon>Chitinophagaceae</taxon>
        <taxon>Chitinophaga</taxon>
    </lineage>
</organism>
<protein>
    <submittedName>
        <fullName evidence="1">Uncharacterized protein</fullName>
    </submittedName>
</protein>
<accession>A0ABZ2Z1H9</accession>
<reference evidence="1 2" key="1">
    <citation type="submission" date="2024-03" db="EMBL/GenBank/DDBJ databases">
        <title>Chitinophaga caseinilytica sp. nov., a casein hydrolysing bacterium isolated from forest soil.</title>
        <authorList>
            <person name="Lee D.S."/>
            <person name="Han D.M."/>
            <person name="Baek J.H."/>
            <person name="Choi D.G."/>
            <person name="Jeon J.H."/>
            <person name="Jeon C.O."/>
        </authorList>
    </citation>
    <scope>NUCLEOTIDE SEQUENCE [LARGE SCALE GENOMIC DNA]</scope>
    <source>
        <strain evidence="1 2">KACC 19118</strain>
    </source>
</reference>
<dbReference type="Proteomes" id="UP001449657">
    <property type="component" value="Chromosome"/>
</dbReference>
<gene>
    <name evidence="1" type="ORF">WJU22_21365</name>
</gene>
<dbReference type="EMBL" id="CP150096">
    <property type="protein sequence ID" value="WZN45453.1"/>
    <property type="molecule type" value="Genomic_DNA"/>
</dbReference>
<dbReference type="RefSeq" id="WP_341840205.1">
    <property type="nucleotide sequence ID" value="NZ_CP149792.1"/>
</dbReference>
<proteinExistence type="predicted"/>
<sequence length="112" mass="12829">MKRIPAVRPEIASGTEGDGTWWIKFSLDVRHDLAWNVVQELGHVCNWLSVDERLPTRFYPVSAPPYLNGGPEDFLYWIIASAERAFSPAHALEWLEGRLPNPVDDLENWNVD</sequence>
<keyword evidence="2" id="KW-1185">Reference proteome</keyword>
<evidence type="ECO:0000313" key="1">
    <source>
        <dbReference type="EMBL" id="WZN45453.1"/>
    </source>
</evidence>
<name>A0ABZ2Z1H9_9BACT</name>